<dbReference type="PANTHER" id="PTHR43312:SF2">
    <property type="entry name" value="OXIDOREDUCTASE"/>
    <property type="match status" value="1"/>
</dbReference>
<dbReference type="EMBL" id="CP020991">
    <property type="protein sequence ID" value="AUO19473.1"/>
    <property type="molecule type" value="Genomic_DNA"/>
</dbReference>
<keyword evidence="6" id="KW-1185">Reference proteome</keyword>
<dbReference type="Pfam" id="PF13187">
    <property type="entry name" value="Fer4_9"/>
    <property type="match status" value="1"/>
</dbReference>
<dbReference type="OrthoDB" id="9773828at2"/>
<evidence type="ECO:0000313" key="6">
    <source>
        <dbReference type="Proteomes" id="UP000235589"/>
    </source>
</evidence>
<dbReference type="Pfam" id="PF00248">
    <property type="entry name" value="Aldo_ket_red"/>
    <property type="match status" value="1"/>
</dbReference>
<keyword evidence="3" id="KW-0411">Iron-sulfur</keyword>
<dbReference type="PROSITE" id="PS51379">
    <property type="entry name" value="4FE4S_FER_2"/>
    <property type="match status" value="1"/>
</dbReference>
<keyword evidence="1" id="KW-0479">Metal-binding</keyword>
<gene>
    <name evidence="5" type="ORF">B9O19_01312</name>
</gene>
<evidence type="ECO:0000313" key="5">
    <source>
        <dbReference type="EMBL" id="AUO19473.1"/>
    </source>
</evidence>
<evidence type="ECO:0000256" key="3">
    <source>
        <dbReference type="ARBA" id="ARBA00023014"/>
    </source>
</evidence>
<organism evidence="5 6">
    <name type="scientific">Monoglobus pectinilyticus</name>
    <dbReference type="NCBI Taxonomy" id="1981510"/>
    <lineage>
        <taxon>Bacteria</taxon>
        <taxon>Bacillati</taxon>
        <taxon>Bacillota</taxon>
        <taxon>Clostridia</taxon>
        <taxon>Monoglobales</taxon>
        <taxon>Monoglobaceae</taxon>
        <taxon>Monoglobus</taxon>
    </lineage>
</organism>
<evidence type="ECO:0000256" key="1">
    <source>
        <dbReference type="ARBA" id="ARBA00022723"/>
    </source>
</evidence>
<reference evidence="5 6" key="1">
    <citation type="submission" date="2017-04" db="EMBL/GenBank/DDBJ databases">
        <title>Monoglobus pectinilyticus 14 draft genome.</title>
        <authorList>
            <person name="Kim C."/>
            <person name="Rosendale D.I."/>
            <person name="Kelly W.J."/>
            <person name="Tannock G.W."/>
            <person name="Patchett M.L."/>
            <person name="Jordens J.Z."/>
        </authorList>
    </citation>
    <scope>NUCLEOTIDE SEQUENCE [LARGE SCALE GENOMIC DNA]</scope>
    <source>
        <strain evidence="5 6">14</strain>
    </source>
</reference>
<dbReference type="Proteomes" id="UP000235589">
    <property type="component" value="Chromosome"/>
</dbReference>
<protein>
    <submittedName>
        <fullName evidence="5">Aldo/keto reductase</fullName>
    </submittedName>
</protein>
<dbReference type="RefSeq" id="WP_102365677.1">
    <property type="nucleotide sequence ID" value="NZ_CP020991.1"/>
</dbReference>
<evidence type="ECO:0000256" key="2">
    <source>
        <dbReference type="ARBA" id="ARBA00023004"/>
    </source>
</evidence>
<dbReference type="GO" id="GO:0046872">
    <property type="term" value="F:metal ion binding"/>
    <property type="evidence" value="ECO:0007669"/>
    <property type="project" value="UniProtKB-KW"/>
</dbReference>
<dbReference type="InterPro" id="IPR017896">
    <property type="entry name" value="4Fe4S_Fe-S-bd"/>
</dbReference>
<name>A0A2K9P2I9_9FIRM</name>
<dbReference type="KEGG" id="mpec:B9O19_01312"/>
<keyword evidence="2" id="KW-0408">Iron</keyword>
<feature type="domain" description="4Fe-4S ferredoxin-type" evidence="4">
    <location>
        <begin position="339"/>
        <end position="370"/>
    </location>
</feature>
<sequence>MKYRDMCGEKVSVLGLGCMRLPTVKKDGENIIDEQAFLEMADYSVKNGINYFDTAFGYHNGTSEIELGKVIKELGIRERIFIADKLPPWNINADGDVEKVFQTQLNKVQTDYFDFFLLHNMTKEFWDGKIADLDVLNHVKEFKKQGRIRHLGFSFHDDLETFKRIIDSSDGAFEFCQIQLNYADAASNFQAGLEGLKYASDNGLSVVIMEPLKGGKLVVLPEHVSKILPEGRTIVENALDFLWDMKEISILLSGMGSMEQLKENIKYASRSDVGMLSEDEKKRIMEAGDIFNQGARVQCTGCRYCMPCPANIDIPEIFKLYNEQALTYTWEDEPSKKYLDMEYKADACVKCRNCVSHCPQNFDIPKLLEEAGESLSK</sequence>
<accession>A0A2K9P2I9</accession>
<dbReference type="Gene3D" id="3.30.70.20">
    <property type="match status" value="1"/>
</dbReference>
<dbReference type="SUPFAM" id="SSF46548">
    <property type="entry name" value="alpha-helical ferredoxin"/>
    <property type="match status" value="1"/>
</dbReference>
<evidence type="ECO:0000259" key="4">
    <source>
        <dbReference type="PROSITE" id="PS51379"/>
    </source>
</evidence>
<proteinExistence type="predicted"/>
<dbReference type="PROSITE" id="PS00198">
    <property type="entry name" value="4FE4S_FER_1"/>
    <property type="match status" value="1"/>
</dbReference>
<dbReference type="GeneID" id="98062712"/>
<dbReference type="AlphaFoldDB" id="A0A2K9P2I9"/>
<dbReference type="CDD" id="cd19096">
    <property type="entry name" value="AKR_Fe-S_oxidoreductase"/>
    <property type="match status" value="1"/>
</dbReference>
<dbReference type="PANTHER" id="PTHR43312">
    <property type="entry name" value="D-THREO-ALDOSE 1-DEHYDROGENASE"/>
    <property type="match status" value="1"/>
</dbReference>
<dbReference type="InterPro" id="IPR053135">
    <property type="entry name" value="AKR2_Oxidoreductase"/>
</dbReference>
<dbReference type="GO" id="GO:0051536">
    <property type="term" value="F:iron-sulfur cluster binding"/>
    <property type="evidence" value="ECO:0007669"/>
    <property type="project" value="UniProtKB-KW"/>
</dbReference>
<dbReference type="Gene3D" id="3.20.20.100">
    <property type="entry name" value="NADP-dependent oxidoreductase domain"/>
    <property type="match status" value="1"/>
</dbReference>
<dbReference type="SUPFAM" id="SSF51430">
    <property type="entry name" value="NAD(P)-linked oxidoreductase"/>
    <property type="match status" value="1"/>
</dbReference>
<dbReference type="InterPro" id="IPR023210">
    <property type="entry name" value="NADP_OxRdtase_dom"/>
</dbReference>
<dbReference type="InterPro" id="IPR036812">
    <property type="entry name" value="NAD(P)_OxRdtase_dom_sf"/>
</dbReference>
<dbReference type="InterPro" id="IPR017900">
    <property type="entry name" value="4Fe4S_Fe_S_CS"/>
</dbReference>